<reference evidence="1 2" key="1">
    <citation type="journal article" date="2016" name="Mol. Biol. Evol.">
        <title>Comparative Genomics of Early-Diverging Mushroom-Forming Fungi Provides Insights into the Origins of Lignocellulose Decay Capabilities.</title>
        <authorList>
            <person name="Nagy L.G."/>
            <person name="Riley R."/>
            <person name="Tritt A."/>
            <person name="Adam C."/>
            <person name="Daum C."/>
            <person name="Floudas D."/>
            <person name="Sun H."/>
            <person name="Yadav J.S."/>
            <person name="Pangilinan J."/>
            <person name="Larsson K.H."/>
            <person name="Matsuura K."/>
            <person name="Barry K."/>
            <person name="Labutti K."/>
            <person name="Kuo R."/>
            <person name="Ohm R.A."/>
            <person name="Bhattacharya S.S."/>
            <person name="Shirouzu T."/>
            <person name="Yoshinaga Y."/>
            <person name="Martin F.M."/>
            <person name="Grigoriev I.V."/>
            <person name="Hibbett D.S."/>
        </authorList>
    </citation>
    <scope>NUCLEOTIDE SEQUENCE [LARGE SCALE GENOMIC DNA]</scope>
    <source>
        <strain evidence="1 2">HHB12733</strain>
    </source>
</reference>
<keyword evidence="2" id="KW-1185">Reference proteome</keyword>
<dbReference type="SUPFAM" id="SSF52047">
    <property type="entry name" value="RNI-like"/>
    <property type="match status" value="1"/>
</dbReference>
<dbReference type="EMBL" id="KV423996">
    <property type="protein sequence ID" value="KZT55367.1"/>
    <property type="molecule type" value="Genomic_DNA"/>
</dbReference>
<protein>
    <submittedName>
        <fullName evidence="1">Uncharacterized protein</fullName>
    </submittedName>
</protein>
<dbReference type="Proteomes" id="UP000076842">
    <property type="component" value="Unassembled WGS sequence"/>
</dbReference>
<dbReference type="AlphaFoldDB" id="A0A165ER45"/>
<dbReference type="InParanoid" id="A0A165ER45"/>
<organism evidence="1 2">
    <name type="scientific">Calocera cornea HHB12733</name>
    <dbReference type="NCBI Taxonomy" id="1353952"/>
    <lineage>
        <taxon>Eukaryota</taxon>
        <taxon>Fungi</taxon>
        <taxon>Dikarya</taxon>
        <taxon>Basidiomycota</taxon>
        <taxon>Agaricomycotina</taxon>
        <taxon>Dacrymycetes</taxon>
        <taxon>Dacrymycetales</taxon>
        <taxon>Dacrymycetaceae</taxon>
        <taxon>Calocera</taxon>
    </lineage>
</organism>
<name>A0A165ER45_9BASI</name>
<gene>
    <name evidence="1" type="ORF">CALCODRAFT_354472</name>
</gene>
<evidence type="ECO:0000313" key="1">
    <source>
        <dbReference type="EMBL" id="KZT55367.1"/>
    </source>
</evidence>
<evidence type="ECO:0000313" key="2">
    <source>
        <dbReference type="Proteomes" id="UP000076842"/>
    </source>
</evidence>
<proteinExistence type="predicted"/>
<sequence length="204" mass="22906">MAGLKEVSLRPSNLKVLYLDTWISPMAIALTTLLSRAKLREYSRSNFTNDVSGSAAVYLPIKDYWPGLESLTLRTNHSADSSFDLLRTLSSIEVLECNWLPDFDLELDPAMLLPNLKILRVGKSSNGNDILAFLPKRSSVGLPPIQTLLRTDSLPWTWDIPNPTRRRFPGRRVRAGLVHPLQGIRTPAGRPGQEWKLFTTEALN</sequence>
<accession>A0A165ER45</accession>